<feature type="transmembrane region" description="Helical" evidence="1">
    <location>
        <begin position="56"/>
        <end position="79"/>
    </location>
</feature>
<keyword evidence="1" id="KW-1133">Transmembrane helix</keyword>
<keyword evidence="1" id="KW-0812">Transmembrane</keyword>
<proteinExistence type="predicted"/>
<reference evidence="4" key="1">
    <citation type="submission" date="2023-03" db="EMBL/GenBank/DDBJ databases">
        <title>Edaphobacter sp.</title>
        <authorList>
            <person name="Huber K.J."/>
            <person name="Papendorf J."/>
            <person name="Pilke C."/>
            <person name="Bunk B."/>
            <person name="Sproeer C."/>
            <person name="Pester M."/>
        </authorList>
    </citation>
    <scope>NUCLEOTIDE SEQUENCE</scope>
    <source>
        <strain evidence="3">DSM 109919</strain>
        <strain evidence="4">DSM 109920</strain>
    </source>
</reference>
<feature type="transmembrane region" description="Helical" evidence="1">
    <location>
        <begin position="119"/>
        <end position="138"/>
    </location>
</feature>
<accession>A0AAU7D996</accession>
<feature type="transmembrane region" description="Helical" evidence="1">
    <location>
        <begin position="150"/>
        <end position="171"/>
    </location>
</feature>
<evidence type="ECO:0000313" key="4">
    <source>
        <dbReference type="EMBL" id="XBH13648.1"/>
    </source>
</evidence>
<name>A0AAU7D996_9BACT</name>
<dbReference type="RefSeq" id="WP_348267716.1">
    <property type="nucleotide sequence ID" value="NZ_CP121194.1"/>
</dbReference>
<dbReference type="Pfam" id="PF13548">
    <property type="entry name" value="DUF4126"/>
    <property type="match status" value="1"/>
</dbReference>
<sequence length="173" mass="17652">MSQGATGEGTAMAMAVMAWILAIPMLGAATGMRTFTPMAVICWFAYAGNLPVDETWASWVAKLVTAIVFTVLAVGELVGDKLPQTPDRTSMLPLLARLIFGGLVGAIIAGSLNGPATEGAILGIGGALVGAFGGYLVRRAIVEWSGGKDWPVAVAEDFVAVGFAVIALGIVTG</sequence>
<dbReference type="AlphaFoldDB" id="A0AAU7D996"/>
<gene>
    <name evidence="3" type="ORF">P4G45_00375</name>
    <name evidence="4" type="ORF">P8936_00380</name>
</gene>
<feature type="domain" description="DUF4126" evidence="2">
    <location>
        <begin position="25"/>
        <end position="168"/>
    </location>
</feature>
<feature type="transmembrane region" description="Helical" evidence="1">
    <location>
        <begin position="12"/>
        <end position="36"/>
    </location>
</feature>
<dbReference type="EMBL" id="CP121195">
    <property type="protein sequence ID" value="XBH13648.1"/>
    <property type="molecule type" value="Genomic_DNA"/>
</dbReference>
<keyword evidence="1" id="KW-0472">Membrane</keyword>
<feature type="transmembrane region" description="Helical" evidence="1">
    <location>
        <begin position="91"/>
        <end position="113"/>
    </location>
</feature>
<dbReference type="InterPro" id="IPR025196">
    <property type="entry name" value="DUF4126"/>
</dbReference>
<evidence type="ECO:0000256" key="1">
    <source>
        <dbReference type="SAM" id="Phobius"/>
    </source>
</evidence>
<accession>A0AAU7CYN3</accession>
<evidence type="ECO:0000313" key="3">
    <source>
        <dbReference type="EMBL" id="XBH10211.1"/>
    </source>
</evidence>
<protein>
    <submittedName>
        <fullName evidence="4">DUF4126 family protein</fullName>
    </submittedName>
</protein>
<dbReference type="EMBL" id="CP121194">
    <property type="protein sequence ID" value="XBH10211.1"/>
    <property type="molecule type" value="Genomic_DNA"/>
</dbReference>
<dbReference type="KEGG" id="epl:P4G45_00375"/>
<organism evidence="4">
    <name type="scientific">Edaphobacter paludis</name>
    <dbReference type="NCBI Taxonomy" id="3035702"/>
    <lineage>
        <taxon>Bacteria</taxon>
        <taxon>Pseudomonadati</taxon>
        <taxon>Acidobacteriota</taxon>
        <taxon>Terriglobia</taxon>
        <taxon>Terriglobales</taxon>
        <taxon>Acidobacteriaceae</taxon>
        <taxon>Edaphobacter</taxon>
    </lineage>
</organism>
<evidence type="ECO:0000259" key="2">
    <source>
        <dbReference type="Pfam" id="PF13548"/>
    </source>
</evidence>